<protein>
    <submittedName>
        <fullName evidence="2">Uncharacterized protein</fullName>
    </submittedName>
</protein>
<comment type="caution">
    <text evidence="2">The sequence shown here is derived from an EMBL/GenBank/DDBJ whole genome shotgun (WGS) entry which is preliminary data.</text>
</comment>
<dbReference type="Proteomes" id="UP000436088">
    <property type="component" value="Unassembled WGS sequence"/>
</dbReference>
<dbReference type="InterPro" id="IPR015943">
    <property type="entry name" value="WD40/YVTN_repeat-like_dom_sf"/>
</dbReference>
<dbReference type="InterPro" id="IPR045182">
    <property type="entry name" value="JINGUBANG-like"/>
</dbReference>
<sequence length="224" mass="25150">MKSYGLNVPIALNYITYKTLLYSGSWDKTFKVWRISDSKCLESVRAHDDAVNSIVAGCNGLVFRGSADGSVKDTASAAEIQEETYHVKHESQGDIPFSGPFQVSSSSGFAWAKRRKDDASSRSLSRSISRGHIYESFDPSAQLHTNDNIDSDHHENGIVTYGDRTDSRGHDSYEAAMRAMQKQWSQFEHPDPFDASDEYHSQELSLALYRRDGMLANRVKGKRK</sequence>
<organism evidence="2 3">
    <name type="scientific">Hibiscus syriacus</name>
    <name type="common">Rose of Sharon</name>
    <dbReference type="NCBI Taxonomy" id="106335"/>
    <lineage>
        <taxon>Eukaryota</taxon>
        <taxon>Viridiplantae</taxon>
        <taxon>Streptophyta</taxon>
        <taxon>Embryophyta</taxon>
        <taxon>Tracheophyta</taxon>
        <taxon>Spermatophyta</taxon>
        <taxon>Magnoliopsida</taxon>
        <taxon>eudicotyledons</taxon>
        <taxon>Gunneridae</taxon>
        <taxon>Pentapetalae</taxon>
        <taxon>rosids</taxon>
        <taxon>malvids</taxon>
        <taxon>Malvales</taxon>
        <taxon>Malvaceae</taxon>
        <taxon>Malvoideae</taxon>
        <taxon>Hibiscus</taxon>
    </lineage>
</organism>
<dbReference type="InterPro" id="IPR036322">
    <property type="entry name" value="WD40_repeat_dom_sf"/>
</dbReference>
<dbReference type="InterPro" id="IPR001680">
    <property type="entry name" value="WD40_rpt"/>
</dbReference>
<evidence type="ECO:0000256" key="1">
    <source>
        <dbReference type="SAM" id="MobiDB-lite"/>
    </source>
</evidence>
<name>A0A6A2YXF3_HIBSY</name>
<accession>A0A6A2YXF3</accession>
<feature type="region of interest" description="Disordered" evidence="1">
    <location>
        <begin position="139"/>
        <end position="169"/>
    </location>
</feature>
<dbReference type="PANTHER" id="PTHR22844:SF334">
    <property type="entry name" value="PROTEIN JINGUBANG-LIKE"/>
    <property type="match status" value="1"/>
</dbReference>
<dbReference type="EMBL" id="VEPZ02001248">
    <property type="protein sequence ID" value="KAE8684221.1"/>
    <property type="molecule type" value="Genomic_DNA"/>
</dbReference>
<dbReference type="Pfam" id="PF00400">
    <property type="entry name" value="WD40"/>
    <property type="match status" value="1"/>
</dbReference>
<reference evidence="2" key="1">
    <citation type="submission" date="2019-09" db="EMBL/GenBank/DDBJ databases">
        <title>Draft genome information of white flower Hibiscus syriacus.</title>
        <authorList>
            <person name="Kim Y.-M."/>
        </authorList>
    </citation>
    <scope>NUCLEOTIDE SEQUENCE [LARGE SCALE GENOMIC DNA]</scope>
    <source>
        <strain evidence="2">YM2019G1</strain>
    </source>
</reference>
<dbReference type="SUPFAM" id="SSF50978">
    <property type="entry name" value="WD40 repeat-like"/>
    <property type="match status" value="1"/>
</dbReference>
<proteinExistence type="predicted"/>
<keyword evidence="3" id="KW-1185">Reference proteome</keyword>
<gene>
    <name evidence="2" type="ORF">F3Y22_tig00111151pilonHSYRG00336</name>
</gene>
<evidence type="ECO:0000313" key="2">
    <source>
        <dbReference type="EMBL" id="KAE8684221.1"/>
    </source>
</evidence>
<evidence type="ECO:0000313" key="3">
    <source>
        <dbReference type="Proteomes" id="UP000436088"/>
    </source>
</evidence>
<dbReference type="AlphaFoldDB" id="A0A6A2YXF3"/>
<dbReference type="Gene3D" id="2.130.10.10">
    <property type="entry name" value="YVTN repeat-like/Quinoprotein amine dehydrogenase"/>
    <property type="match status" value="1"/>
</dbReference>
<dbReference type="PANTHER" id="PTHR22844">
    <property type="entry name" value="F-BOX AND WD40 DOMAIN PROTEIN"/>
    <property type="match status" value="1"/>
</dbReference>